<dbReference type="AlphaFoldDB" id="A0A7V8RCH1"/>
<protein>
    <submittedName>
        <fullName evidence="1">Glycosyltransferase family 4 protein</fullName>
    </submittedName>
</protein>
<dbReference type="SUPFAM" id="SSF53756">
    <property type="entry name" value="UDP-Glycosyltransferase/glycogen phosphorylase"/>
    <property type="match status" value="1"/>
</dbReference>
<keyword evidence="1" id="KW-0808">Transferase</keyword>
<dbReference type="Proteomes" id="UP000589292">
    <property type="component" value="Unassembled WGS sequence"/>
</dbReference>
<dbReference type="Gene3D" id="3.40.50.2000">
    <property type="entry name" value="Glycogen Phosphorylase B"/>
    <property type="match status" value="1"/>
</dbReference>
<accession>A0A7V8RCH1</accession>
<dbReference type="RefSeq" id="WP_181266903.1">
    <property type="nucleotide sequence ID" value="NZ_VDES01000002.1"/>
</dbReference>
<reference evidence="1 2" key="1">
    <citation type="journal article" date="1994" name="Int. J. Syst. Bacteriol.">
        <title>Phylogenetic positions of novel aerobic, bacteriochlorophyll a-containing bacteria and description of Roseococcus thiosulfatophilus gen. nov., sp. nov., Erythromicrobium ramosum gen. nov., sp. nov., and Erythrobacter litoralis sp. nov.</title>
        <authorList>
            <person name="Yurkov V."/>
            <person name="Stackebrandt E."/>
            <person name="Holmes A."/>
            <person name="Fuerst J.A."/>
            <person name="Hugenholtz P."/>
            <person name="Golecki J."/>
            <person name="Gad'on N."/>
            <person name="Gorlenko V.M."/>
            <person name="Kompantseva E.I."/>
            <person name="Drews G."/>
        </authorList>
    </citation>
    <scope>NUCLEOTIDE SEQUENCE [LARGE SCALE GENOMIC DNA]</scope>
    <source>
        <strain evidence="1 2">KR-99</strain>
    </source>
</reference>
<proteinExistence type="predicted"/>
<gene>
    <name evidence="1" type="ORF">FG486_06045</name>
</gene>
<evidence type="ECO:0000313" key="2">
    <source>
        <dbReference type="Proteomes" id="UP000589292"/>
    </source>
</evidence>
<keyword evidence="2" id="KW-1185">Reference proteome</keyword>
<comment type="caution">
    <text evidence="1">The sequence shown here is derived from an EMBL/GenBank/DDBJ whole genome shotgun (WGS) entry which is preliminary data.</text>
</comment>
<name>A0A7V8RCH1_9SPHN</name>
<dbReference type="EMBL" id="VDES01000002">
    <property type="protein sequence ID" value="MBA1373893.1"/>
    <property type="molecule type" value="Genomic_DNA"/>
</dbReference>
<organism evidence="1 2">
    <name type="scientific">Sphingomonas ursincola</name>
    <dbReference type="NCBI Taxonomy" id="56361"/>
    <lineage>
        <taxon>Bacteria</taxon>
        <taxon>Pseudomonadati</taxon>
        <taxon>Pseudomonadota</taxon>
        <taxon>Alphaproteobacteria</taxon>
        <taxon>Sphingomonadales</taxon>
        <taxon>Sphingomonadaceae</taxon>
        <taxon>Sphingomonas</taxon>
    </lineage>
</organism>
<sequence length="244" mass="27416">MASRVVRALEASLLPHVKLLLTSSPAFLREHFDNRPFRGKAVLLENKLLSYDGMQFAQPTAAGPPWRIGWFGMLRCRQTFNFLAELASHSEGEIEVLISGKPSSAEFPDFVESVEAAPNMQYTGPYQYNDLIGLYGQCHFAWAIDWFEEGLNSSWLLPNRIYESLAHGTVPIALASVEAGRWLRSRGVGLVVDSADQARSALTAIQRSDYEIWVQQLDRLPREDVVADDRDCVRLVDTIESICK</sequence>
<evidence type="ECO:0000313" key="1">
    <source>
        <dbReference type="EMBL" id="MBA1373893.1"/>
    </source>
</evidence>
<dbReference type="GO" id="GO:0016740">
    <property type="term" value="F:transferase activity"/>
    <property type="evidence" value="ECO:0007669"/>
    <property type="project" value="UniProtKB-KW"/>
</dbReference>